<comment type="domain">
    <text evidence="13">The beta-hairpin motif is involved in DNA binding.</text>
</comment>
<evidence type="ECO:0000259" key="18">
    <source>
        <dbReference type="PROSITE" id="PS51192"/>
    </source>
</evidence>
<evidence type="ECO:0000313" key="21">
    <source>
        <dbReference type="Proteomes" id="UP001161325"/>
    </source>
</evidence>
<keyword evidence="6 13" id="KW-0228">DNA excision</keyword>
<evidence type="ECO:0000313" key="20">
    <source>
        <dbReference type="EMBL" id="GLC27551.1"/>
    </source>
</evidence>
<dbReference type="Gene3D" id="3.40.50.300">
    <property type="entry name" value="P-loop containing nucleotide triphosphate hydrolases"/>
    <property type="match status" value="3"/>
</dbReference>
<evidence type="ECO:0000259" key="17">
    <source>
        <dbReference type="PROSITE" id="PS50151"/>
    </source>
</evidence>
<dbReference type="AlphaFoldDB" id="A0AA37V892"/>
<dbReference type="SUPFAM" id="SSF52540">
    <property type="entry name" value="P-loop containing nucleoside triphosphate hydrolases"/>
    <property type="match status" value="2"/>
</dbReference>
<keyword evidence="5 13" id="KW-0227">DNA damage</keyword>
<dbReference type="Pfam" id="PF04851">
    <property type="entry name" value="ResIII"/>
    <property type="match status" value="1"/>
</dbReference>
<feature type="short sequence motif" description="Beta-hairpin" evidence="13">
    <location>
        <begin position="94"/>
        <end position="117"/>
    </location>
</feature>
<comment type="caution">
    <text evidence="20">The sequence shown here is derived from an EMBL/GenBank/DDBJ whole genome shotgun (WGS) entry which is preliminary data.</text>
</comment>
<feature type="region of interest" description="Disordered" evidence="16">
    <location>
        <begin position="605"/>
        <end position="639"/>
    </location>
</feature>
<dbReference type="CDD" id="cd18790">
    <property type="entry name" value="SF2_C_UvrB"/>
    <property type="match status" value="1"/>
</dbReference>
<evidence type="ECO:0000256" key="3">
    <source>
        <dbReference type="ARBA" id="ARBA00022490"/>
    </source>
</evidence>
<keyword evidence="10 13" id="KW-0742">SOS response</keyword>
<dbReference type="InterPro" id="IPR001650">
    <property type="entry name" value="Helicase_C-like"/>
</dbReference>
<dbReference type="SMART" id="SM00490">
    <property type="entry name" value="HELICc"/>
    <property type="match status" value="1"/>
</dbReference>
<dbReference type="GO" id="GO:0009432">
    <property type="term" value="P:SOS response"/>
    <property type="evidence" value="ECO:0007669"/>
    <property type="project" value="UniProtKB-UniRule"/>
</dbReference>
<evidence type="ECO:0000256" key="2">
    <source>
        <dbReference type="ARBA" id="ARBA00008533"/>
    </source>
</evidence>
<evidence type="ECO:0000256" key="13">
    <source>
        <dbReference type="HAMAP-Rule" id="MF_00204"/>
    </source>
</evidence>
<dbReference type="NCBIfam" id="NF003673">
    <property type="entry name" value="PRK05298.1"/>
    <property type="match status" value="1"/>
</dbReference>
<dbReference type="Pfam" id="PF12344">
    <property type="entry name" value="UvrB"/>
    <property type="match status" value="1"/>
</dbReference>
<dbReference type="InterPro" id="IPR014001">
    <property type="entry name" value="Helicase_ATP-bd"/>
</dbReference>
<evidence type="ECO:0000256" key="9">
    <source>
        <dbReference type="ARBA" id="ARBA00023204"/>
    </source>
</evidence>
<evidence type="ECO:0000256" key="7">
    <source>
        <dbReference type="ARBA" id="ARBA00022840"/>
    </source>
</evidence>
<keyword evidence="8 13" id="KW-0267">Excision nuclease</keyword>
<dbReference type="SMART" id="SM00487">
    <property type="entry name" value="DEXDc"/>
    <property type="match status" value="1"/>
</dbReference>
<dbReference type="HAMAP" id="MF_00204">
    <property type="entry name" value="UvrB"/>
    <property type="match status" value="1"/>
</dbReference>
<dbReference type="PANTHER" id="PTHR24029:SF0">
    <property type="entry name" value="UVRABC SYSTEM PROTEIN B"/>
    <property type="match status" value="1"/>
</dbReference>
<evidence type="ECO:0000256" key="15">
    <source>
        <dbReference type="SAM" id="Coils"/>
    </source>
</evidence>
<keyword evidence="7 13" id="KW-0067">ATP-binding</keyword>
<dbReference type="InterPro" id="IPR004807">
    <property type="entry name" value="UvrB"/>
</dbReference>
<dbReference type="InterPro" id="IPR001943">
    <property type="entry name" value="UVR_dom"/>
</dbReference>
<dbReference type="SUPFAM" id="SSF46600">
    <property type="entry name" value="C-terminal UvrC-binding domain of UvrB"/>
    <property type="match status" value="1"/>
</dbReference>
<dbReference type="GO" id="GO:0006289">
    <property type="term" value="P:nucleotide-excision repair"/>
    <property type="evidence" value="ECO:0007669"/>
    <property type="project" value="UniProtKB-UniRule"/>
</dbReference>
<feature type="region of interest" description="Disordered" evidence="16">
    <location>
        <begin position="680"/>
        <end position="702"/>
    </location>
</feature>
<feature type="domain" description="Helicase C-terminal" evidence="19">
    <location>
        <begin position="432"/>
        <end position="594"/>
    </location>
</feature>
<evidence type="ECO:0000256" key="12">
    <source>
        <dbReference type="ARBA" id="ARBA00029504"/>
    </source>
</evidence>
<comment type="function">
    <text evidence="13">The UvrABC repair system catalyzes the recognition and processing of DNA lesions. A damage recognition complex composed of 2 UvrA and 2 UvrB subunits scans DNA for abnormalities. Upon binding of the UvrA(2)B(2) complex to a putative damaged site, the DNA wraps around one UvrB monomer. DNA wrap is dependent on ATP binding by UvrB and probably causes local melting of the DNA helix, facilitating insertion of UvrB beta-hairpin between the DNA strands. Then UvrB probes one DNA strand for the presence of a lesion. If a lesion is found the UvrA subunits dissociate and the UvrB-DNA preincision complex is formed. This complex is subsequently bound by UvrC and the second UvrB is released. If no lesion is found, the DNA wraps around the other UvrB subunit that will check the other stand for damage.</text>
</comment>
<feature type="coiled-coil region" evidence="15">
    <location>
        <begin position="258"/>
        <end position="285"/>
    </location>
</feature>
<evidence type="ECO:0000256" key="5">
    <source>
        <dbReference type="ARBA" id="ARBA00022763"/>
    </source>
</evidence>
<sequence>MTDRAEFHVQAPFAPAGDQPRAIKELTAGLARGDRFQTLLGVTGSGKTMTMAHVIANHGRPTLVLSHNKTLAAQLYGELKSFFPTNAVEYFISYYDYYQPEAYVPSSDTYIEKDASINEDIDRLRLRATSSLMEREDVIIVSTVSAIYGLGDPVEYKARMVELQRGQKVARDEILRQLVAIQYSRNDVAFERGTFRVRGDTVEILPAYEEQGVRVELWGDEIERISKINALTGETIATLEKSAIYPAKHFITNRPSLERAVKAIRAELEERLAVMRNEGKLLEAQRLEQRTNFDIEMMLEIGTCAGIENYSRHLSGREGGERPACLFDYFPEDFLVVVDESHVTLPQIRGMYNGDRARKLTLVDYGFRLPSALDNRPLIFDEFLALTPRMVAVSATPGELELELSEGVVVEQVIRPTGLIDPEIEIRPVKGQVDDLLNEIRIRERRGERVLVTTLTKRMSEDLTDYLQQVGVRVKYMHSDIDAIERVEIVRGLRLGEFDVLVGINLLREGLDMPEVSLVAILDADQEGFLRSDRSLIQTVGRAARNVNGRAIFYADRVTGSMQRCLDETARRRETQMRHNEEHGITPFTVAKSIEHVRFVTRVADAREEREEEQDEKGRGRGGKKKAAAKVAERAPGYDTKDPATLIAELEAEMKEAAKALDFEQAARLRDQLFEVKARMGGASAAAGGSRGGGLASLRAER</sequence>
<dbReference type="CDD" id="cd17916">
    <property type="entry name" value="DEXHc_UvrB"/>
    <property type="match status" value="1"/>
</dbReference>
<protein>
    <recommendedName>
        <fullName evidence="12 13">UvrABC system protein B</fullName>
        <shortName evidence="13">Protein UvrB</shortName>
    </recommendedName>
    <alternativeName>
        <fullName evidence="13">Excinuclease ABC subunit B</fullName>
    </alternativeName>
</protein>
<feature type="domain" description="Helicase ATP-binding" evidence="18">
    <location>
        <begin position="28"/>
        <end position="185"/>
    </location>
</feature>
<evidence type="ECO:0000256" key="16">
    <source>
        <dbReference type="SAM" id="MobiDB-lite"/>
    </source>
</evidence>
<feature type="domain" description="UVR" evidence="17">
    <location>
        <begin position="644"/>
        <end position="679"/>
    </location>
</feature>
<comment type="similarity">
    <text evidence="2 13 14">Belongs to the UvrB family.</text>
</comment>
<evidence type="ECO:0000256" key="1">
    <source>
        <dbReference type="ARBA" id="ARBA00004496"/>
    </source>
</evidence>
<evidence type="ECO:0000256" key="11">
    <source>
        <dbReference type="ARBA" id="ARBA00026033"/>
    </source>
</evidence>
<comment type="subunit">
    <text evidence="11 13 14">Forms a heterotetramer with UvrA during the search for lesions. Interacts with UvrC in an incision complex.</text>
</comment>
<keyword evidence="21" id="KW-1185">Reference proteome</keyword>
<dbReference type="GO" id="GO:0009381">
    <property type="term" value="F:excinuclease ABC activity"/>
    <property type="evidence" value="ECO:0007669"/>
    <property type="project" value="UniProtKB-UniRule"/>
</dbReference>
<dbReference type="InterPro" id="IPR006935">
    <property type="entry name" value="Helicase/UvrB_N"/>
</dbReference>
<dbReference type="InterPro" id="IPR027417">
    <property type="entry name" value="P-loop_NTPase"/>
</dbReference>
<dbReference type="PROSITE" id="PS51192">
    <property type="entry name" value="HELICASE_ATP_BIND_1"/>
    <property type="match status" value="1"/>
</dbReference>
<accession>A0AA37V892</accession>
<dbReference type="EMBL" id="BRXS01000006">
    <property type="protein sequence ID" value="GLC27551.1"/>
    <property type="molecule type" value="Genomic_DNA"/>
</dbReference>
<evidence type="ECO:0000256" key="14">
    <source>
        <dbReference type="RuleBase" id="RU003587"/>
    </source>
</evidence>
<dbReference type="Pfam" id="PF00271">
    <property type="entry name" value="Helicase_C"/>
    <property type="match status" value="1"/>
</dbReference>
<dbReference type="GO" id="GO:0005524">
    <property type="term" value="F:ATP binding"/>
    <property type="evidence" value="ECO:0007669"/>
    <property type="project" value="UniProtKB-UniRule"/>
</dbReference>
<dbReference type="Gene3D" id="4.10.860.10">
    <property type="entry name" value="UVR domain"/>
    <property type="match status" value="1"/>
</dbReference>
<evidence type="ECO:0000256" key="10">
    <source>
        <dbReference type="ARBA" id="ARBA00023236"/>
    </source>
</evidence>
<keyword evidence="15" id="KW-0175">Coiled coil</keyword>
<dbReference type="GO" id="GO:0005737">
    <property type="term" value="C:cytoplasm"/>
    <property type="evidence" value="ECO:0007669"/>
    <property type="project" value="UniProtKB-SubCell"/>
</dbReference>
<feature type="binding site" evidence="13">
    <location>
        <begin position="41"/>
        <end position="48"/>
    </location>
    <ligand>
        <name>ATP</name>
        <dbReference type="ChEBI" id="CHEBI:30616"/>
    </ligand>
</feature>
<dbReference type="GO" id="GO:0003677">
    <property type="term" value="F:DNA binding"/>
    <property type="evidence" value="ECO:0007669"/>
    <property type="project" value="UniProtKB-UniRule"/>
</dbReference>
<keyword evidence="4 13" id="KW-0547">Nucleotide-binding</keyword>
<keyword evidence="9 13" id="KW-0234">DNA repair</keyword>
<keyword evidence="3 13" id="KW-0963">Cytoplasm</keyword>
<evidence type="ECO:0000256" key="6">
    <source>
        <dbReference type="ARBA" id="ARBA00022769"/>
    </source>
</evidence>
<dbReference type="InterPro" id="IPR036876">
    <property type="entry name" value="UVR_dom_sf"/>
</dbReference>
<dbReference type="PROSITE" id="PS51194">
    <property type="entry name" value="HELICASE_CTER"/>
    <property type="match status" value="1"/>
</dbReference>
<dbReference type="InterPro" id="IPR041471">
    <property type="entry name" value="UvrB_inter"/>
</dbReference>
<dbReference type="InterPro" id="IPR024759">
    <property type="entry name" value="UvrB_YAD/RRR_dom"/>
</dbReference>
<dbReference type="RefSeq" id="WP_284351987.1">
    <property type="nucleotide sequence ID" value="NZ_BRXS01000006.1"/>
</dbReference>
<evidence type="ECO:0000256" key="4">
    <source>
        <dbReference type="ARBA" id="ARBA00022741"/>
    </source>
</evidence>
<gene>
    <name evidence="13 20" type="primary">uvrB</name>
    <name evidence="20" type="ORF">rosag_40640</name>
</gene>
<proteinExistence type="inferred from homology"/>
<dbReference type="PROSITE" id="PS50151">
    <property type="entry name" value="UVR"/>
    <property type="match status" value="1"/>
</dbReference>
<reference evidence="20" key="1">
    <citation type="submission" date="2022-08" db="EMBL/GenBank/DDBJ databases">
        <title>Draft genome sequencing of Roseisolibacter agri AW1220.</title>
        <authorList>
            <person name="Tobiishi Y."/>
            <person name="Tonouchi A."/>
        </authorList>
    </citation>
    <scope>NUCLEOTIDE SEQUENCE</scope>
    <source>
        <strain evidence="20">AW1220</strain>
    </source>
</reference>
<comment type="subcellular location">
    <subcellularLocation>
        <location evidence="1 13 14">Cytoplasm</location>
    </subcellularLocation>
</comment>
<dbReference type="Pfam" id="PF17757">
    <property type="entry name" value="UvrB_inter"/>
    <property type="match status" value="1"/>
</dbReference>
<dbReference type="GO" id="GO:0009380">
    <property type="term" value="C:excinuclease repair complex"/>
    <property type="evidence" value="ECO:0007669"/>
    <property type="project" value="InterPro"/>
</dbReference>
<name>A0AA37V892_9BACT</name>
<evidence type="ECO:0000256" key="8">
    <source>
        <dbReference type="ARBA" id="ARBA00022881"/>
    </source>
</evidence>
<organism evidence="20 21">
    <name type="scientific">Roseisolibacter agri</name>
    <dbReference type="NCBI Taxonomy" id="2014610"/>
    <lineage>
        <taxon>Bacteria</taxon>
        <taxon>Pseudomonadati</taxon>
        <taxon>Gemmatimonadota</taxon>
        <taxon>Gemmatimonadia</taxon>
        <taxon>Gemmatimonadales</taxon>
        <taxon>Gemmatimonadaceae</taxon>
        <taxon>Roseisolibacter</taxon>
    </lineage>
</organism>
<dbReference type="PANTHER" id="PTHR24029">
    <property type="entry name" value="UVRABC SYSTEM PROTEIN B"/>
    <property type="match status" value="1"/>
</dbReference>
<dbReference type="Proteomes" id="UP001161325">
    <property type="component" value="Unassembled WGS sequence"/>
</dbReference>
<dbReference type="GO" id="GO:0016887">
    <property type="term" value="F:ATP hydrolysis activity"/>
    <property type="evidence" value="ECO:0007669"/>
    <property type="project" value="InterPro"/>
</dbReference>
<dbReference type="Pfam" id="PF02151">
    <property type="entry name" value="UVR"/>
    <property type="match status" value="1"/>
</dbReference>
<evidence type="ECO:0000259" key="19">
    <source>
        <dbReference type="PROSITE" id="PS51194"/>
    </source>
</evidence>
<dbReference type="NCBIfam" id="TIGR00631">
    <property type="entry name" value="uvrb"/>
    <property type="match status" value="1"/>
</dbReference>